<evidence type="ECO:0000313" key="1">
    <source>
        <dbReference type="EMBL" id="AGC71225.1"/>
    </source>
</evidence>
<name>L7VYJ4_9BACT</name>
<dbReference type="AlphaFoldDB" id="L7VYJ4"/>
<organism evidence="1">
    <name type="scientific">uncultured bacterium A1Q1_fos_75</name>
    <dbReference type="NCBI Taxonomy" id="1256589"/>
    <lineage>
        <taxon>Bacteria</taxon>
        <taxon>environmental samples</taxon>
    </lineage>
</organism>
<accession>L7VYJ4</accession>
<dbReference type="EMBL" id="JX649866">
    <property type="protein sequence ID" value="AGC71225.1"/>
    <property type="molecule type" value="Genomic_DNA"/>
</dbReference>
<reference evidence="1" key="1">
    <citation type="submission" date="2012-09" db="EMBL/GenBank/DDBJ databases">
        <title>Metagenomic Characterization of a Microbial Community in Wastewater Detects High Levels of Antibiotic Resistance.</title>
        <authorList>
            <person name="Abrams M."/>
            <person name="Caldwell A."/>
            <person name="Vandaei E."/>
            <person name="Lee W."/>
            <person name="Perrott J."/>
            <person name="Khan S.Y."/>
            <person name="Ta J."/>
            <person name="Romero D."/>
            <person name="Nguyen V."/>
            <person name="Pourmand N."/>
            <person name="Ouverney C.C."/>
        </authorList>
    </citation>
    <scope>NUCLEOTIDE SEQUENCE</scope>
</reference>
<protein>
    <submittedName>
        <fullName evidence="1">Uncharacterized protein</fullName>
    </submittedName>
</protein>
<proteinExistence type="predicted"/>
<sequence length="152" mass="17032">MIGHDTQSIGSVTNSAQGLDAEAPNSRSHLVLCAVFQDLARDWLQLWCVERGEGLNDEESKRFARLQLRLSVIAQIVFETPPSDRRVLEAVLDSVAFFDASQPWIVEGRFDMPFEQSKYTTALTMLASLLVHEIKSDPWSAFASRHPSTLVN</sequence>